<evidence type="ECO:0000313" key="4">
    <source>
        <dbReference type="Proteomes" id="UP000248012"/>
    </source>
</evidence>
<dbReference type="SUPFAM" id="SSF51294">
    <property type="entry name" value="Hedgehog/intein (Hint) domain"/>
    <property type="match status" value="1"/>
</dbReference>
<name>A0A2V4NBA4_9RHOB</name>
<feature type="domain" description="Hedgehog/Intein (Hint)" evidence="2">
    <location>
        <begin position="346"/>
        <end position="483"/>
    </location>
</feature>
<organism evidence="3 4">
    <name type="scientific">Litorivita pollutaquae</name>
    <dbReference type="NCBI Taxonomy" id="2200892"/>
    <lineage>
        <taxon>Bacteria</taxon>
        <taxon>Pseudomonadati</taxon>
        <taxon>Pseudomonadota</taxon>
        <taxon>Alphaproteobacteria</taxon>
        <taxon>Rhodobacterales</taxon>
        <taxon>Paracoccaceae</taxon>
        <taxon>Litorivita</taxon>
    </lineage>
</organism>
<dbReference type="InterPro" id="IPR028992">
    <property type="entry name" value="Hedgehog/Intein_dom"/>
</dbReference>
<feature type="compositionally biased region" description="Polar residues" evidence="1">
    <location>
        <begin position="89"/>
        <end position="101"/>
    </location>
</feature>
<dbReference type="AlphaFoldDB" id="A0A2V4NBA4"/>
<dbReference type="OrthoDB" id="6305173at2"/>
<dbReference type="NCBIfam" id="NF038133">
    <property type="entry name" value="choice_anch_L"/>
    <property type="match status" value="1"/>
</dbReference>
<evidence type="ECO:0000259" key="2">
    <source>
        <dbReference type="Pfam" id="PF13403"/>
    </source>
</evidence>
<sequence length="536" mass="56959">MVAASKLSVNSNASALQMAQEIFGPGVQVVGASVSGDSRSSGVFEGGDTVAPGLTPADTGVILSTGRADSVTNPAGTVGKGWNTRPADANQSDFRSTNTRGLDNEAGFNEAAGTRTFDAAYMDVDFIPDGDVMTMQFVFSSEEYPEFTTGQYQDFVGVWVNGQQVELAVGDGDIDPGNINGSANQNLYVDNANSEFNTEMDGFTVTMTLTMPVNAGALNSIRIGIADVTDTSYDSNLLIAGGSVQTAVVAHEDVGNVFAEGSTTIDVLANDYNVSGGQLFITQINGNNVYPGQVITLKTGQQVFLNTRGTLTVLADEDVEDVSFTYTIQSETGQTDVGFVTVSSIPCFVAGTMIRTPDGDAAVESLEPGDLVMTKDDGAQPLRWIGRRGVAATGDFAPIRIDANTFGRHDALFLSPLHRVLIRDHLAELMFGEAEVLIAAKDLVNDCSVRRIEGGAVEYVHLLFDRHQVVYSAGLETESFLPGPQTNKSFEAEIVREICAIFPEIDPETGAGYSPAARRLLRGFEARLLFGERSAA</sequence>
<comment type="caution">
    <text evidence="3">The sequence shown here is derived from an EMBL/GenBank/DDBJ whole genome shotgun (WGS) entry which is preliminary data.</text>
</comment>
<evidence type="ECO:0000313" key="3">
    <source>
        <dbReference type="EMBL" id="PYC47423.1"/>
    </source>
</evidence>
<reference evidence="3 4" key="1">
    <citation type="submission" date="2018-05" db="EMBL/GenBank/DDBJ databases">
        <title>Oceanovita maritima gen. nov., sp. nov., a marine bacterium in the family Rhodobacteraceae isolated from surface seawater of Lundu port Xiamen, China.</title>
        <authorList>
            <person name="Hetharua B.H."/>
            <person name="Min D."/>
            <person name="Liao H."/>
            <person name="Tian Y."/>
        </authorList>
    </citation>
    <scope>NUCLEOTIDE SEQUENCE [LARGE SCALE GENOMIC DNA]</scope>
    <source>
        <strain evidence="3 4">FSX-11</strain>
    </source>
</reference>
<feature type="region of interest" description="Disordered" evidence="1">
    <location>
        <begin position="73"/>
        <end position="107"/>
    </location>
</feature>
<dbReference type="Proteomes" id="UP000248012">
    <property type="component" value="Unassembled WGS sequence"/>
</dbReference>
<dbReference type="RefSeq" id="WP_110796207.1">
    <property type="nucleotide sequence ID" value="NZ_KZ826485.1"/>
</dbReference>
<proteinExistence type="predicted"/>
<keyword evidence="4" id="KW-1185">Reference proteome</keyword>
<dbReference type="EMBL" id="QFVT01000006">
    <property type="protein sequence ID" value="PYC47423.1"/>
    <property type="molecule type" value="Genomic_DNA"/>
</dbReference>
<protein>
    <submittedName>
        <fullName evidence="3">2,3,4,5-tetrahydropyridine-2,6-carboxylate N-succinyltransferase</fullName>
    </submittedName>
</protein>
<gene>
    <name evidence="3" type="ORF">DI396_10700</name>
</gene>
<dbReference type="Pfam" id="PF13403">
    <property type="entry name" value="Hint_2"/>
    <property type="match status" value="1"/>
</dbReference>
<keyword evidence="3" id="KW-0808">Transferase</keyword>
<evidence type="ECO:0000256" key="1">
    <source>
        <dbReference type="SAM" id="MobiDB-lite"/>
    </source>
</evidence>
<dbReference type="InterPro" id="IPR049804">
    <property type="entry name" value="Choice_anch_L"/>
</dbReference>
<dbReference type="Gene3D" id="2.170.16.10">
    <property type="entry name" value="Hedgehog/Intein (Hint) domain"/>
    <property type="match status" value="1"/>
</dbReference>
<accession>A0A2V4NBA4</accession>
<dbReference type="GO" id="GO:0016740">
    <property type="term" value="F:transferase activity"/>
    <property type="evidence" value="ECO:0007669"/>
    <property type="project" value="UniProtKB-KW"/>
</dbReference>
<dbReference type="Pfam" id="PF17963">
    <property type="entry name" value="Big_9"/>
    <property type="match status" value="1"/>
</dbReference>
<dbReference type="InterPro" id="IPR036844">
    <property type="entry name" value="Hint_dom_sf"/>
</dbReference>